<gene>
    <name evidence="5" type="ORF">H0486_04720</name>
</gene>
<dbReference type="AlphaFoldDB" id="A0A839JY88"/>
<name>A0A839JY88_9FIRM</name>
<organism evidence="5 6">
    <name type="scientific">Variimorphobacter saccharofermentans</name>
    <dbReference type="NCBI Taxonomy" id="2755051"/>
    <lineage>
        <taxon>Bacteria</taxon>
        <taxon>Bacillati</taxon>
        <taxon>Bacillota</taxon>
        <taxon>Clostridia</taxon>
        <taxon>Lachnospirales</taxon>
        <taxon>Lachnospiraceae</taxon>
        <taxon>Variimorphobacter</taxon>
    </lineage>
</organism>
<dbReference type="SUPFAM" id="SSF55136">
    <property type="entry name" value="Probable bacterial effector-binding domain"/>
    <property type="match status" value="1"/>
</dbReference>
<dbReference type="SUPFAM" id="SSF46689">
    <property type="entry name" value="Homeodomain-like"/>
    <property type="match status" value="2"/>
</dbReference>
<keyword evidence="6" id="KW-1185">Reference proteome</keyword>
<feature type="domain" description="HTH araC/xylS-type" evidence="4">
    <location>
        <begin position="9"/>
        <end position="107"/>
    </location>
</feature>
<comment type="caution">
    <text evidence="5">The sequence shown here is derived from an EMBL/GenBank/DDBJ whole genome shotgun (WGS) entry which is preliminary data.</text>
</comment>
<dbReference type="PANTHER" id="PTHR47504:SF5">
    <property type="entry name" value="RIGHT ORIGIN-BINDING PROTEIN"/>
    <property type="match status" value="1"/>
</dbReference>
<evidence type="ECO:0000256" key="3">
    <source>
        <dbReference type="ARBA" id="ARBA00023163"/>
    </source>
</evidence>
<keyword evidence="2" id="KW-0238">DNA-binding</keyword>
<accession>A0A839JY88</accession>
<dbReference type="InterPro" id="IPR050959">
    <property type="entry name" value="MarA-like"/>
</dbReference>
<sequence length="303" mass="35055">MLQRIEQMNESIDYIEAHLMEEIKVEQLAKIAACSVYDYQRMFSFITGSSLSDYIRRRKLSLAAMELQHSNDKIIDISLKYGYQSPDAFARAFHKLHGMTPTEARKQSAILSLYPKIKLSTPSISNNEISHRIILNQRFKLLLKGYELNRSSANIEIAKVIEDARHNGTLEELQNDNPNWKLYGVISYLSKNPQCFMYYIGCEYCGKPILPGYEVVEIYSPIWAVFEMPSLLSYAKEIVGDNSFRTYIIPPELEKSLAEFYTEWLSTSGYEEADAPELQLHHVMPDGRVSRFEYFVPVKKLPY</sequence>
<evidence type="ECO:0000256" key="2">
    <source>
        <dbReference type="ARBA" id="ARBA00023125"/>
    </source>
</evidence>
<dbReference type="PRINTS" id="PR00032">
    <property type="entry name" value="HTHARAC"/>
</dbReference>
<dbReference type="Gene3D" id="1.10.10.60">
    <property type="entry name" value="Homeodomain-like"/>
    <property type="match status" value="2"/>
</dbReference>
<dbReference type="Pfam" id="PF12833">
    <property type="entry name" value="HTH_18"/>
    <property type="match status" value="1"/>
</dbReference>
<evidence type="ECO:0000313" key="5">
    <source>
        <dbReference type="EMBL" id="MBB2182177.1"/>
    </source>
</evidence>
<dbReference type="InterPro" id="IPR009057">
    <property type="entry name" value="Homeodomain-like_sf"/>
</dbReference>
<evidence type="ECO:0000259" key="4">
    <source>
        <dbReference type="PROSITE" id="PS01124"/>
    </source>
</evidence>
<dbReference type="GO" id="GO:0003700">
    <property type="term" value="F:DNA-binding transcription factor activity"/>
    <property type="evidence" value="ECO:0007669"/>
    <property type="project" value="InterPro"/>
</dbReference>
<keyword evidence="1" id="KW-0805">Transcription regulation</keyword>
<keyword evidence="3" id="KW-0804">Transcription</keyword>
<dbReference type="GO" id="GO:0043565">
    <property type="term" value="F:sequence-specific DNA binding"/>
    <property type="evidence" value="ECO:0007669"/>
    <property type="project" value="InterPro"/>
</dbReference>
<dbReference type="PROSITE" id="PS01124">
    <property type="entry name" value="HTH_ARAC_FAMILY_2"/>
    <property type="match status" value="1"/>
</dbReference>
<evidence type="ECO:0000256" key="1">
    <source>
        <dbReference type="ARBA" id="ARBA00023015"/>
    </source>
</evidence>
<dbReference type="InterPro" id="IPR018060">
    <property type="entry name" value="HTH_AraC"/>
</dbReference>
<evidence type="ECO:0000313" key="6">
    <source>
        <dbReference type="Proteomes" id="UP000574276"/>
    </source>
</evidence>
<reference evidence="5 6" key="1">
    <citation type="submission" date="2020-07" db="EMBL/GenBank/DDBJ databases">
        <title>Characterization and genome sequencing of isolate MD1, a novel member within the family Lachnospiraceae.</title>
        <authorList>
            <person name="Rettenmaier R."/>
            <person name="Di Bello L."/>
            <person name="Zinser C."/>
            <person name="Scheitz K."/>
            <person name="Liebl W."/>
            <person name="Zverlov V."/>
        </authorList>
    </citation>
    <scope>NUCLEOTIDE SEQUENCE [LARGE SCALE GENOMIC DNA]</scope>
    <source>
        <strain evidence="5 6">MD1</strain>
    </source>
</reference>
<dbReference type="RefSeq" id="WP_228351905.1">
    <property type="nucleotide sequence ID" value="NZ_JACEGA010000001.1"/>
</dbReference>
<dbReference type="PANTHER" id="PTHR47504">
    <property type="entry name" value="RIGHT ORIGIN-BINDING PROTEIN"/>
    <property type="match status" value="1"/>
</dbReference>
<protein>
    <submittedName>
        <fullName evidence="5">AraC family transcriptional regulator</fullName>
    </submittedName>
</protein>
<proteinExistence type="predicted"/>
<dbReference type="EMBL" id="JACEGA010000001">
    <property type="protein sequence ID" value="MBB2182177.1"/>
    <property type="molecule type" value="Genomic_DNA"/>
</dbReference>
<dbReference type="Gene3D" id="3.20.80.10">
    <property type="entry name" value="Regulatory factor, effector binding domain"/>
    <property type="match status" value="1"/>
</dbReference>
<dbReference type="InterPro" id="IPR020449">
    <property type="entry name" value="Tscrpt_reg_AraC-type_HTH"/>
</dbReference>
<dbReference type="Proteomes" id="UP000574276">
    <property type="component" value="Unassembled WGS sequence"/>
</dbReference>
<dbReference type="InterPro" id="IPR011256">
    <property type="entry name" value="Reg_factor_effector_dom_sf"/>
</dbReference>
<dbReference type="SMART" id="SM00342">
    <property type="entry name" value="HTH_ARAC"/>
    <property type="match status" value="1"/>
</dbReference>